<accession>U3GZF1</accession>
<evidence type="ECO:0000313" key="1">
    <source>
        <dbReference type="EMBL" id="AGU15202.1"/>
    </source>
</evidence>
<dbReference type="STRING" id="1348662.CARG_05325"/>
<dbReference type="KEGG" id="caz:CARG_05325"/>
<reference evidence="1 2" key="1">
    <citation type="journal article" date="2013" name="Genome Announc.">
        <title>Whole-Genome Sequence of the Clinical Strain Corynebacterium argentoratense DSM 44202, Isolated from a Human Throat Specimen.</title>
        <authorList>
            <person name="Bomholt C."/>
            <person name="Glaub A."/>
            <person name="Gravermann K."/>
            <person name="Albersmeier A."/>
            <person name="Brinkrolf K."/>
            <person name="Ruckert C."/>
            <person name="Tauch A."/>
        </authorList>
    </citation>
    <scope>NUCLEOTIDE SEQUENCE [LARGE SCALE GENOMIC DNA]</scope>
    <source>
        <strain evidence="1">DSM 44202</strain>
    </source>
</reference>
<name>U3GZF1_9CORY</name>
<dbReference type="eggNOG" id="COG2334">
    <property type="taxonomic scope" value="Bacteria"/>
</dbReference>
<evidence type="ECO:0008006" key="3">
    <source>
        <dbReference type="Google" id="ProtNLM"/>
    </source>
</evidence>
<dbReference type="OrthoDB" id="144109at2"/>
<dbReference type="GeneID" id="78249843"/>
<dbReference type="RefSeq" id="WP_020976355.1">
    <property type="nucleotide sequence ID" value="NC_022198.1"/>
</dbReference>
<organism evidence="1 2">
    <name type="scientific">Corynebacterium argentoratense DSM 44202</name>
    <dbReference type="NCBI Taxonomy" id="1348662"/>
    <lineage>
        <taxon>Bacteria</taxon>
        <taxon>Bacillati</taxon>
        <taxon>Actinomycetota</taxon>
        <taxon>Actinomycetes</taxon>
        <taxon>Mycobacteriales</taxon>
        <taxon>Corynebacteriaceae</taxon>
        <taxon>Corynebacterium</taxon>
    </lineage>
</organism>
<protein>
    <recommendedName>
        <fullName evidence="3">Aminoglycoside phosphotransferase domain-containing protein</fullName>
    </recommendedName>
</protein>
<gene>
    <name evidence="1" type="ORF">CARG_05325</name>
</gene>
<dbReference type="Gene3D" id="3.90.1200.10">
    <property type="match status" value="1"/>
</dbReference>
<dbReference type="HOGENOM" id="CLU_054723_0_0_11"/>
<dbReference type="PATRIC" id="fig|1348662.3.peg.1046"/>
<keyword evidence="2" id="KW-1185">Reference proteome</keyword>
<dbReference type="Proteomes" id="UP000016943">
    <property type="component" value="Chromosome"/>
</dbReference>
<dbReference type="AlphaFoldDB" id="U3GZF1"/>
<sequence length="445" mass="48648">MSSLPSSEQIAAIARQLLSERYGEDVIFNDVAELTGSSSSVVLRAKVAPTAVLQQRSIVIKYSPASGDPLDDAALIREVVSYQFTTALPEDVRPGPVLLAYDIDHRILVISDAGEADTFDHLLDIEDPSARVALLRTLGQAVGRMHAGTAQREQNFDILLSRMLQRYPDTRELHELRDASLLGAIDVGIDLLKASQVEISPTVVTLAQQAKRRLSSGQHRAFTPFDLSPDNIIYADRTGAERSAVERVKFLDYEWAGFRDATFDVACVIAGFPQYLFSRTLNAEESDAFIRSWADAVRGLWPNVDNRERLNARIITALLGWAFASVSYLYYGSMSQLVNQMSSSSQVQSGQAGDIPSAQAEALATATYALDDVDYDILIGGSLDSVLNEGGDARKDLHETFAAIVTFARRCAEEPAGDDVVLHGQFLEVADFAAVVCARLEQLRS</sequence>
<dbReference type="InterPro" id="IPR011009">
    <property type="entry name" value="Kinase-like_dom_sf"/>
</dbReference>
<proteinExistence type="predicted"/>
<evidence type="ECO:0000313" key="2">
    <source>
        <dbReference type="Proteomes" id="UP000016943"/>
    </source>
</evidence>
<dbReference type="EMBL" id="CP006365">
    <property type="protein sequence ID" value="AGU15202.1"/>
    <property type="molecule type" value="Genomic_DNA"/>
</dbReference>
<dbReference type="SUPFAM" id="SSF56112">
    <property type="entry name" value="Protein kinase-like (PK-like)"/>
    <property type="match status" value="1"/>
</dbReference>